<reference evidence="3" key="2">
    <citation type="submission" date="2020-12" db="EMBL/GenBank/DDBJ databases">
        <title>New Spironucleus salmonicida genome in near-complete chromosomes.</title>
        <authorList>
            <person name="Xu F."/>
            <person name="Kurt Z."/>
            <person name="Jimenez-Gonzalez A."/>
            <person name="Astvaldsson A."/>
            <person name="Andersson J.O."/>
            <person name="Svard S.G."/>
        </authorList>
    </citation>
    <scope>NUCLEOTIDE SEQUENCE</scope>
    <source>
        <strain evidence="3">ATCC 50377</strain>
    </source>
</reference>
<sequence>MKITVIGSLNYDIIFKNSQINGSPGGGCLNVSFNLTYLKADYVFITQLGNDQLAQIIKSQLTKAKINLLPQQTEKTNLAVGFSDSKTTVYSFYKSEFILPPLPRLPEIVFLSGIAILNAQNLHLLRSLATETLLIFDCNFRSPLNDFQTDIMLQILKFVKIIKKSDEDKVGNLDFSGKAVFTTFSDGVEIQFQSRKKRIFIDEIQQPASVVGAGDAFCSFLLFRLQQDCRLTFENLCEIGSAASEFARQKVMLPASYFLVQ</sequence>
<dbReference type="Gene3D" id="3.40.1190.20">
    <property type="match status" value="1"/>
</dbReference>
<evidence type="ECO:0000259" key="1">
    <source>
        <dbReference type="Pfam" id="PF00294"/>
    </source>
</evidence>
<reference evidence="2 3" key="1">
    <citation type="journal article" date="2014" name="PLoS Genet.">
        <title>The Genome of Spironucleus salmonicida Highlights a Fish Pathogen Adapted to Fluctuating Environments.</title>
        <authorList>
            <person name="Xu F."/>
            <person name="Jerlstrom-Hultqvist J."/>
            <person name="Einarsson E."/>
            <person name="Astvaldsson A."/>
            <person name="Svard S.G."/>
            <person name="Andersson J.O."/>
        </authorList>
    </citation>
    <scope>NUCLEOTIDE SEQUENCE</scope>
    <source>
        <strain evidence="3">ATCC 50377</strain>
    </source>
</reference>
<accession>V6LPR3</accession>
<dbReference type="SUPFAM" id="SSF53613">
    <property type="entry name" value="Ribokinase-like"/>
    <property type="match status" value="1"/>
</dbReference>
<organism evidence="2">
    <name type="scientific">Spironucleus salmonicida</name>
    <dbReference type="NCBI Taxonomy" id="348837"/>
    <lineage>
        <taxon>Eukaryota</taxon>
        <taxon>Metamonada</taxon>
        <taxon>Diplomonadida</taxon>
        <taxon>Hexamitidae</taxon>
        <taxon>Hexamitinae</taxon>
        <taxon>Spironucleus</taxon>
    </lineage>
</organism>
<gene>
    <name evidence="2" type="ORF">SS50377_13462</name>
    <name evidence="3" type="ORF">SS50377_27565</name>
</gene>
<dbReference type="EMBL" id="KI546073">
    <property type="protein sequence ID" value="EST46657.1"/>
    <property type="molecule type" value="Genomic_DNA"/>
</dbReference>
<keyword evidence="4" id="KW-1185">Reference proteome</keyword>
<feature type="domain" description="Carbohydrate kinase PfkB" evidence="1">
    <location>
        <begin position="2"/>
        <end position="163"/>
    </location>
</feature>
<dbReference type="AlphaFoldDB" id="V6LPR3"/>
<evidence type="ECO:0000313" key="2">
    <source>
        <dbReference type="EMBL" id="EST46657.1"/>
    </source>
</evidence>
<evidence type="ECO:0000313" key="3">
    <source>
        <dbReference type="EMBL" id="KAH0571264.1"/>
    </source>
</evidence>
<protein>
    <submittedName>
        <fullName evidence="3">Fructokinase</fullName>
    </submittedName>
    <submittedName>
        <fullName evidence="2">PfkB family carbohydrate kinase, putative</fullName>
    </submittedName>
</protein>
<dbReference type="InterPro" id="IPR029056">
    <property type="entry name" value="Ribokinase-like"/>
</dbReference>
<keyword evidence="2" id="KW-0808">Transferase</keyword>
<dbReference type="InterPro" id="IPR011611">
    <property type="entry name" value="PfkB_dom"/>
</dbReference>
<dbReference type="VEuPathDB" id="GiardiaDB:SS50377_27565"/>
<keyword evidence="2" id="KW-0418">Kinase</keyword>
<name>V6LPR3_9EUKA</name>
<evidence type="ECO:0000313" key="4">
    <source>
        <dbReference type="Proteomes" id="UP000018208"/>
    </source>
</evidence>
<dbReference type="GO" id="GO:0016301">
    <property type="term" value="F:kinase activity"/>
    <property type="evidence" value="ECO:0007669"/>
    <property type="project" value="UniProtKB-KW"/>
</dbReference>
<proteinExistence type="predicted"/>
<dbReference type="Proteomes" id="UP000018208">
    <property type="component" value="Unassembled WGS sequence"/>
</dbReference>
<dbReference type="EMBL" id="AUWU02000007">
    <property type="protein sequence ID" value="KAH0571264.1"/>
    <property type="molecule type" value="Genomic_DNA"/>
</dbReference>
<dbReference type="Pfam" id="PF00294">
    <property type="entry name" value="PfkB"/>
    <property type="match status" value="1"/>
</dbReference>